<dbReference type="InterPro" id="IPR029033">
    <property type="entry name" value="His_PPase_superfam"/>
</dbReference>
<name>A0A3M0G4A7_9ACTN</name>
<dbReference type="PANTHER" id="PTHR48100:SF62">
    <property type="entry name" value="GLUCOSYL-3-PHOSPHOGLYCERATE PHOSPHATASE"/>
    <property type="match status" value="1"/>
</dbReference>
<reference evidence="3 4" key="1">
    <citation type="submission" date="2018-10" db="EMBL/GenBank/DDBJ databases">
        <title>Tessaracoccus antarcticuss sp. nov., isolated from sediment.</title>
        <authorList>
            <person name="Zhou L.Y."/>
            <person name="Du Z.J."/>
        </authorList>
    </citation>
    <scope>NUCLEOTIDE SEQUENCE [LARGE SCALE GENOMIC DNA]</scope>
    <source>
        <strain evidence="3 4">JDX10</strain>
    </source>
</reference>
<evidence type="ECO:0000313" key="4">
    <source>
        <dbReference type="Proteomes" id="UP000275256"/>
    </source>
</evidence>
<dbReference type="AlphaFoldDB" id="A0A3M0G4A7"/>
<feature type="binding site" evidence="2">
    <location>
        <position position="83"/>
    </location>
    <ligand>
        <name>substrate</name>
    </ligand>
</feature>
<dbReference type="Pfam" id="PF00300">
    <property type="entry name" value="His_Phos_1"/>
    <property type="match status" value="1"/>
</dbReference>
<dbReference type="CDD" id="cd07067">
    <property type="entry name" value="HP_PGM_like"/>
    <property type="match status" value="1"/>
</dbReference>
<feature type="binding site" evidence="2">
    <location>
        <begin position="33"/>
        <end position="40"/>
    </location>
    <ligand>
        <name>substrate</name>
    </ligand>
</feature>
<comment type="caution">
    <text evidence="3">The sequence shown here is derived from an EMBL/GenBank/DDBJ whole genome shotgun (WGS) entry which is preliminary data.</text>
</comment>
<dbReference type="GO" id="GO:0005737">
    <property type="term" value="C:cytoplasm"/>
    <property type="evidence" value="ECO:0007669"/>
    <property type="project" value="TreeGrafter"/>
</dbReference>
<dbReference type="Gene3D" id="3.40.50.1240">
    <property type="entry name" value="Phosphoglycerate mutase-like"/>
    <property type="match status" value="1"/>
</dbReference>
<protein>
    <submittedName>
        <fullName evidence="3">Histidine phosphatase family protein</fullName>
    </submittedName>
</protein>
<dbReference type="GO" id="GO:0016791">
    <property type="term" value="F:phosphatase activity"/>
    <property type="evidence" value="ECO:0007669"/>
    <property type="project" value="TreeGrafter"/>
</dbReference>
<dbReference type="EMBL" id="REFW01000002">
    <property type="protein sequence ID" value="RMB59831.1"/>
    <property type="molecule type" value="Genomic_DNA"/>
</dbReference>
<feature type="active site" description="Tele-phosphohistidine intermediate" evidence="1">
    <location>
        <position position="34"/>
    </location>
</feature>
<accession>A0A3M0G4A7</accession>
<evidence type="ECO:0000256" key="1">
    <source>
        <dbReference type="PIRSR" id="PIRSR613078-1"/>
    </source>
</evidence>
<dbReference type="SUPFAM" id="SSF53254">
    <property type="entry name" value="Phosphoglycerate mutase-like"/>
    <property type="match status" value="1"/>
</dbReference>
<dbReference type="InterPro" id="IPR013078">
    <property type="entry name" value="His_Pase_superF_clade-1"/>
</dbReference>
<dbReference type="InterPro" id="IPR050275">
    <property type="entry name" value="PGM_Phosphatase"/>
</dbReference>
<organism evidence="3 4">
    <name type="scientific">Tessaracoccus antarcticus</name>
    <dbReference type="NCBI Taxonomy" id="2479848"/>
    <lineage>
        <taxon>Bacteria</taxon>
        <taxon>Bacillati</taxon>
        <taxon>Actinomycetota</taxon>
        <taxon>Actinomycetes</taxon>
        <taxon>Propionibacteriales</taxon>
        <taxon>Propionibacteriaceae</taxon>
        <taxon>Tessaracoccus</taxon>
    </lineage>
</organism>
<feature type="active site" description="Proton donor/acceptor" evidence="1">
    <location>
        <position position="107"/>
    </location>
</feature>
<keyword evidence="4" id="KW-1185">Reference proteome</keyword>
<dbReference type="Proteomes" id="UP000275256">
    <property type="component" value="Unassembled WGS sequence"/>
</dbReference>
<dbReference type="PANTHER" id="PTHR48100">
    <property type="entry name" value="BROAD-SPECIFICITY PHOSPHATASE YOR283W-RELATED"/>
    <property type="match status" value="1"/>
</dbReference>
<dbReference type="SMART" id="SM00855">
    <property type="entry name" value="PGAM"/>
    <property type="match status" value="1"/>
</dbReference>
<evidence type="ECO:0000313" key="3">
    <source>
        <dbReference type="EMBL" id="RMB59831.1"/>
    </source>
</evidence>
<evidence type="ECO:0000256" key="2">
    <source>
        <dbReference type="PIRSR" id="PIRSR613078-2"/>
    </source>
</evidence>
<gene>
    <name evidence="3" type="ORF">EAX62_08785</name>
</gene>
<proteinExistence type="predicted"/>
<sequence>MEGLPADSPRHCPARTGSRRRRIVSITKLVLLRHGRTAWNDTRRLQGQADVELDRVGLRQAQAAAHALSTREFSAVYSSNLQRAAVTARAVADVLGLDVSMDKRLQEINVGSWSGKTRSQVEEEFPEYAAWYTEGRDFRRSASGETEADMLERATPAIDRILKRHRGEEVLVVGHGFLFSKLLQHLLGLPAGARVLGSLGNAHWSEVAFAEQATWLVAHNVDTQLRDW</sequence>